<reference evidence="1 2" key="1">
    <citation type="submission" date="2022-10" db="EMBL/GenBank/DDBJ databases">
        <title>Aestuariibacter sp. AA17 isolated from Montipora capitata coral fragment.</title>
        <authorList>
            <person name="Emsley S.A."/>
            <person name="Pfannmuller K.M."/>
            <person name="Loughran R.M."/>
            <person name="Shlafstein M."/>
            <person name="Papke E."/>
            <person name="Saw J.H."/>
            <person name="Ushijima B."/>
            <person name="Videau P."/>
        </authorList>
    </citation>
    <scope>NUCLEOTIDE SEQUENCE [LARGE SCALE GENOMIC DNA]</scope>
    <source>
        <strain evidence="1 2">AA17</strain>
    </source>
</reference>
<dbReference type="EMBL" id="JAOWKX010000010">
    <property type="protein sequence ID" value="MCV2886335.1"/>
    <property type="molecule type" value="Genomic_DNA"/>
</dbReference>
<organism evidence="1 2">
    <name type="scientific">Fluctibacter corallii</name>
    <dbReference type="NCBI Taxonomy" id="2984329"/>
    <lineage>
        <taxon>Bacteria</taxon>
        <taxon>Pseudomonadati</taxon>
        <taxon>Pseudomonadota</taxon>
        <taxon>Gammaproteobacteria</taxon>
        <taxon>Alteromonadales</taxon>
        <taxon>Alteromonadaceae</taxon>
        <taxon>Fluctibacter</taxon>
    </lineage>
</organism>
<evidence type="ECO:0000313" key="1">
    <source>
        <dbReference type="EMBL" id="MCV2886335.1"/>
    </source>
</evidence>
<keyword evidence="2" id="KW-1185">Reference proteome</keyword>
<protein>
    <recommendedName>
        <fullName evidence="3">Protein rhiA</fullName>
    </recommendedName>
</protein>
<dbReference type="RefSeq" id="WP_263713623.1">
    <property type="nucleotide sequence ID" value="NZ_JAOWKX010000010.1"/>
</dbReference>
<name>A0ABT3ACD4_9ALTE</name>
<gene>
    <name evidence="1" type="ORF">OE749_16695</name>
</gene>
<evidence type="ECO:0008006" key="3">
    <source>
        <dbReference type="Google" id="ProtNLM"/>
    </source>
</evidence>
<evidence type="ECO:0000313" key="2">
    <source>
        <dbReference type="Proteomes" id="UP001652504"/>
    </source>
</evidence>
<comment type="caution">
    <text evidence="1">The sequence shown here is derived from an EMBL/GenBank/DDBJ whole genome shotgun (WGS) entry which is preliminary data.</text>
</comment>
<sequence length="211" mass="22861">MTIYTLSVRNESLNATRFAVFQEKPELDVGSNVFTLAWFSKYAYQGTQAEFGWAINYSAIWSRPGQELRTGVVCKSSQTKAVDLNGPNTVTLGYDKENDAFDFSQVTEGKSGSIYTNCNDSVPHSSASPSAAAGVGIGMSGAGTFLVQTQPNINLTWTPKPKYFLVAGSFKSGEILDVQTIMNAGRALEIPYKGITSQSAYLDENNQLHLG</sequence>
<dbReference type="Proteomes" id="UP001652504">
    <property type="component" value="Unassembled WGS sequence"/>
</dbReference>
<accession>A0ABT3ACD4</accession>
<proteinExistence type="predicted"/>